<protein>
    <submittedName>
        <fullName evidence="3">Alpha-amylase family glycosyl hydrolase</fullName>
    </submittedName>
</protein>
<dbReference type="RefSeq" id="WP_249773434.1">
    <property type="nucleotide sequence ID" value="NZ_CP097332.1"/>
</dbReference>
<dbReference type="GO" id="GO:0016787">
    <property type="term" value="F:hydrolase activity"/>
    <property type="evidence" value="ECO:0007669"/>
    <property type="project" value="UniProtKB-KW"/>
</dbReference>
<dbReference type="InterPro" id="IPR013783">
    <property type="entry name" value="Ig-like_fold"/>
</dbReference>
<dbReference type="SMART" id="SM00642">
    <property type="entry name" value="Aamy"/>
    <property type="match status" value="1"/>
</dbReference>
<dbReference type="CDD" id="cd11339">
    <property type="entry name" value="AmyAc_bac_CMD_like_2"/>
    <property type="match status" value="1"/>
</dbReference>
<keyword evidence="3" id="KW-0378">Hydrolase</keyword>
<dbReference type="CDD" id="cd12962">
    <property type="entry name" value="X25_BaPul_like"/>
    <property type="match status" value="3"/>
</dbReference>
<dbReference type="PANTHER" id="PTHR10357">
    <property type="entry name" value="ALPHA-AMYLASE FAMILY MEMBER"/>
    <property type="match status" value="1"/>
</dbReference>
<dbReference type="InterPro" id="IPR054409">
    <property type="entry name" value="X25_BaPul-like"/>
</dbReference>
<gene>
    <name evidence="3" type="ORF">M6D93_05895</name>
</gene>
<dbReference type="InterPro" id="IPR017853">
    <property type="entry name" value="GH"/>
</dbReference>
<organism evidence="3 4">
    <name type="scientific">Jatrophihabitans telluris</name>
    <dbReference type="NCBI Taxonomy" id="2038343"/>
    <lineage>
        <taxon>Bacteria</taxon>
        <taxon>Bacillati</taxon>
        <taxon>Actinomycetota</taxon>
        <taxon>Actinomycetes</taxon>
        <taxon>Jatrophihabitantales</taxon>
        <taxon>Jatrophihabitantaceae</taxon>
        <taxon>Jatrophihabitans</taxon>
    </lineage>
</organism>
<dbReference type="Gene3D" id="3.20.20.80">
    <property type="entry name" value="Glycosidases"/>
    <property type="match status" value="1"/>
</dbReference>
<accession>A0ABY4R0W8</accession>
<dbReference type="InterPro" id="IPR006047">
    <property type="entry name" value="GH13_cat_dom"/>
</dbReference>
<proteinExistence type="predicted"/>
<keyword evidence="4" id="KW-1185">Reference proteome</keyword>
<evidence type="ECO:0000313" key="4">
    <source>
        <dbReference type="Proteomes" id="UP001056336"/>
    </source>
</evidence>
<reference evidence="3" key="2">
    <citation type="submission" date="2022-05" db="EMBL/GenBank/DDBJ databases">
        <authorList>
            <person name="Kim J.-S."/>
            <person name="Lee K."/>
            <person name="Suh M."/>
            <person name="Eom M."/>
            <person name="Kim J.-S."/>
            <person name="Kim D.-S."/>
            <person name="Ko S.-H."/>
            <person name="Shin Y."/>
            <person name="Lee J.-S."/>
        </authorList>
    </citation>
    <scope>NUCLEOTIDE SEQUENCE</scope>
    <source>
        <strain evidence="3">N237</strain>
    </source>
</reference>
<feature type="domain" description="Glycosyl hydrolase family 13 catalytic" evidence="2">
    <location>
        <begin position="175"/>
        <end position="623"/>
    </location>
</feature>
<evidence type="ECO:0000256" key="1">
    <source>
        <dbReference type="SAM" id="SignalP"/>
    </source>
</evidence>
<evidence type="ECO:0000313" key="3">
    <source>
        <dbReference type="EMBL" id="UQX89538.1"/>
    </source>
</evidence>
<reference evidence="3" key="1">
    <citation type="journal article" date="2018" name="Int. J. Syst. Evol. Microbiol.">
        <title>Jatrophihabitans telluris sp. nov., isolated from sediment soil of lava forest wetlands and the emended description of the genus Jatrophihabitans.</title>
        <authorList>
            <person name="Lee K.C."/>
            <person name="Suh M.K."/>
            <person name="Eom M.K."/>
            <person name="Kim K.K."/>
            <person name="Kim J.S."/>
            <person name="Kim D.S."/>
            <person name="Ko S.H."/>
            <person name="Shin Y.K."/>
            <person name="Lee J.S."/>
        </authorList>
    </citation>
    <scope>NUCLEOTIDE SEQUENCE</scope>
    <source>
        <strain evidence="3">N237</strain>
    </source>
</reference>
<dbReference type="SUPFAM" id="SSF51445">
    <property type="entry name" value="(Trans)glycosidases"/>
    <property type="match status" value="1"/>
</dbReference>
<keyword evidence="1" id="KW-0732">Signal</keyword>
<dbReference type="Proteomes" id="UP001056336">
    <property type="component" value="Chromosome"/>
</dbReference>
<dbReference type="Pfam" id="PF00128">
    <property type="entry name" value="Alpha-amylase"/>
    <property type="match status" value="1"/>
</dbReference>
<dbReference type="PANTHER" id="PTHR10357:SF209">
    <property type="entry name" value="PERIPLASMIC ALPHA-AMYLASE"/>
    <property type="match status" value="1"/>
</dbReference>
<dbReference type="Pfam" id="PF22058">
    <property type="entry name" value="X25_BaPul_like"/>
    <property type="match status" value="3"/>
</dbReference>
<feature type="signal peptide" evidence="1">
    <location>
        <begin position="1"/>
        <end position="38"/>
    </location>
</feature>
<dbReference type="Gene3D" id="2.60.40.10">
    <property type="entry name" value="Immunoglobulins"/>
    <property type="match status" value="3"/>
</dbReference>
<dbReference type="Gene3D" id="2.60.40.1180">
    <property type="entry name" value="Golgi alpha-mannosidase II"/>
    <property type="match status" value="1"/>
</dbReference>
<dbReference type="EMBL" id="CP097332">
    <property type="protein sequence ID" value="UQX89538.1"/>
    <property type="molecule type" value="Genomic_DNA"/>
</dbReference>
<dbReference type="InterPro" id="IPR013780">
    <property type="entry name" value="Glyco_hydro_b"/>
</dbReference>
<sequence length="1169" mass="123603">MRPRTAAARPSARRLTSTVAAAVVVVASLFAVGPPAHAAGPAADPAARTITLAGSLQSELGCPDDWQPACPATQLAQTGPDTYAHRFTLPAGAYEFKIAVNGSWDENYGAGGAAGGANIPLVLAGTATLDFAYSDTTHRVSITPTDLPSPAVTPADKLIAGPSLRQPLTREQFYFVMTDRFANADTTNDSGGRTGDRLQTGFDPTAKGFYHGGDLKGLISKLDYIKKVGTTSLWLTPSFVNKPVQGPPGSESAGYHGYWITDFTHIDPHLGSNADMKTLIATAHKKGMKVFFDIITNHTADVIDNAQKQYTYISKATAPYKDAAGNTFDDRDFVNSPNFPALNAQSFPYTPVFDKPADATAKTPAWLNDVTLYHNRGDSTYAGESATYGDFAGLDDLFTEQPKVEKGMEDIYKAWVDFGIDGFRIDTAKHVNTEFWQKFSPAMLQQAKQDGNSKFFMFGEVFDADPKFQSIYSTTAKLPATLDFGFQSAAVAVTNGKPTSTLSDLFAGDDYYTDTDSNAYDLPTFLGNHDMGRVGNFVGGSLAKDQFAHALMYTLRGQPVVYYGDEQGFTGDGGDQDARQDMFASKVASYNDDTVIGGTPGSMDRYGTTGAMFRTIAGLSALRKANPALADGAQIPRYSSDSTGIFAVSRVSGGVSGGVSGAASGGASASASRTGQHEYLVVANNADTAKTASFPTYTPGALFAPIYGGGPRLLSRRDGSVTVTVAPMSVRVFKASRSIPRSRRAVPVYPQSPSAGGVVADRAEIRAAVPANTPVQVSFGYRPVGTTDWQKLGTDDNAPYRVFHDVSGVAKGTLLEYRMVVTDNRGHTSATSTYGIVGDAPAKGGSGGVGAVTQPAAVSVPGSDNSEMGCPADWSPDCAQAQLSLDPNDAIWKGSYTLPAGPYAYKAAINKTWDENYGAGAVLNGGNIEFSSDGTTPISFFYDHRTHYVSSTAQGPIAVAAGSFQSEMGCAADWDPACMRSWLQDPDGDGVYTLSTTQIPAGTYDFKVALGLNWDVNYGAGGVANGGNVSFTVDGDNVVTTLSYDSQTHAVSVATAKPGAKPDLSVAKAYWLNRRTIAYPVDRLPAGSDPAWFRFRLHWGQLAVDRTSVGGRSVPVTLVGGAPEGYLALRLDPLTALFAQRIKAGPMVALAVYDDAQQLLDATGVRPSA</sequence>
<name>A0ABY4R0W8_9ACTN</name>
<evidence type="ECO:0000259" key="2">
    <source>
        <dbReference type="SMART" id="SM00642"/>
    </source>
</evidence>
<feature type="chain" id="PRO_5045896727" evidence="1">
    <location>
        <begin position="39"/>
        <end position="1169"/>
    </location>
</feature>